<reference evidence="1" key="1">
    <citation type="submission" date="2021-06" db="EMBL/GenBank/DDBJ databases">
        <authorList>
            <person name="Kallberg Y."/>
            <person name="Tangrot J."/>
            <person name="Rosling A."/>
        </authorList>
    </citation>
    <scope>NUCLEOTIDE SEQUENCE</scope>
    <source>
        <strain evidence="1">MA461A</strain>
    </source>
</reference>
<keyword evidence="2" id="KW-1185">Reference proteome</keyword>
<protein>
    <submittedName>
        <fullName evidence="1">5036_t:CDS:1</fullName>
    </submittedName>
</protein>
<comment type="caution">
    <text evidence="1">The sequence shown here is derived from an EMBL/GenBank/DDBJ whole genome shotgun (WGS) entry which is preliminary data.</text>
</comment>
<proteinExistence type="predicted"/>
<accession>A0ACA9L1I9</accession>
<gene>
    <name evidence="1" type="ORF">RPERSI_LOCUS2047</name>
</gene>
<name>A0ACA9L1I9_9GLOM</name>
<organism evidence="1 2">
    <name type="scientific">Racocetra persica</name>
    <dbReference type="NCBI Taxonomy" id="160502"/>
    <lineage>
        <taxon>Eukaryota</taxon>
        <taxon>Fungi</taxon>
        <taxon>Fungi incertae sedis</taxon>
        <taxon>Mucoromycota</taxon>
        <taxon>Glomeromycotina</taxon>
        <taxon>Glomeromycetes</taxon>
        <taxon>Diversisporales</taxon>
        <taxon>Gigasporaceae</taxon>
        <taxon>Racocetra</taxon>
    </lineage>
</organism>
<evidence type="ECO:0000313" key="1">
    <source>
        <dbReference type="EMBL" id="CAG8506183.1"/>
    </source>
</evidence>
<dbReference type="Proteomes" id="UP000789920">
    <property type="component" value="Unassembled WGS sequence"/>
</dbReference>
<sequence length="364" mass="40611">MVSILLFILETLITTVTAQQLCVPYTSSFTFTSGYPAIWTTPTSDVFNTQEFQQVNSSIDWSKVPNIKPHTLVNGVVDKTGYSASDPDCWWSYNQCTSPKAPGLQPDVVLCPEPGTLGLTYDDGPNCSHTVFYDFLKEKNQKATMFFIGSNVAAFPYEAKRALTDGHQVCVHTWSHQPMTTLTNDEALAELYYSRKTIKYVMGVTPLYWRPPFGDVDDRIRAIAQQLNLATIIWNLDSNDWNMVPAGIEQPAQIDDIFQGLVDLGKNGTFANSGAIVLQHELNNGTMSKAIEWYPKIKSAYKHVVPIASCMNVTRPYAESNYTYPSFAEYISKNSSSTLKASYISLIFGVIAIFIAQLFSISIF</sequence>
<evidence type="ECO:0000313" key="2">
    <source>
        <dbReference type="Proteomes" id="UP000789920"/>
    </source>
</evidence>
<dbReference type="EMBL" id="CAJVQC010002125">
    <property type="protein sequence ID" value="CAG8506183.1"/>
    <property type="molecule type" value="Genomic_DNA"/>
</dbReference>